<dbReference type="SUPFAM" id="SSF51126">
    <property type="entry name" value="Pectin lyase-like"/>
    <property type="match status" value="3"/>
</dbReference>
<dbReference type="InterPro" id="IPR011050">
    <property type="entry name" value="Pectin_lyase_fold/virulence"/>
</dbReference>
<proteinExistence type="predicted"/>
<sequence length="946" mass="100174">MSLVRFLGIGIATIGLLLGVPPGGAGSAQAECTVTVEPGQSIQKALDEAGENAIICLGAGTWEEALTISKGLTLRGQGVETTVIQRAPVQISADKEIAMTITDLAVVNSPEDGIAVRGPVRLTVRRVQLSSSQECGLDARKFARVHMSHSQVLDNGCGILAQESALLTVEESVISKNRRSGILLDFLGSSAQLRLTGSLVSENGENGLELWGPTVVLITGSTISRNGHVGIYSRDATLTVEKTLIAENRGGGFFVRDGRLMLKASQVSTNYDDGVLLRDNAHLQITDSQVVSNDGWGIAAMLKQCGWDKDLFTGLVAVSASTTITGNTAGELCLSPEPSVHPPPAPACHITLTPDQIPQAQQLIDDVLEETVICLPAGEFAITLTIAQSLTVRGSAEGRTILRAANPEKPVIAVLSPQPISVNLADLTLTGTHRESSCWPGQCRITLSAAGAAHVQLQRVSVVLSEQGISVTENAHVEIITSRLVENAYGVLISGSAHVAVRDSQIAYGEMGIMVGYYSGLVQSGLSEVHLERTRILGMRGCALLAWPEARLSGHENEFLENGVDLCGPVPSELRRPVVPQTERTELVVPRDYPTLQAALDAIAPGGTIFLERGLFSGATVYKDVRIRGAGEDQTRIHGALTVCCQAGRVSFTDFSLEGEFEQSGLVKGVFGDSGLWIFSGRFSDVELERVRIQRGGIGLMIGGIARVQGRNLTVTNNDMGLSVFGLSIVELRDSELSHNTAIGLGVGGNATLILRNTVIAGHENWGARIGGDSQVYLFESVVRDNQAIGIWAEGGAFVLLERTVVEHNDGFGQGGALIIKGQASSTVLESRVVGNGVGIRAQESSFLTVRRSVFAENSAALLAEGNATLWGVEESQFTENDDAIVLKEAVRVNALKGNEIRNNRGIGVQAEMPGNILECVGNVVEGNEGGNYNESAAEACVPQNF</sequence>
<evidence type="ECO:0000259" key="2">
    <source>
        <dbReference type="Pfam" id="PF13229"/>
    </source>
</evidence>
<reference evidence="3" key="2">
    <citation type="journal article" date="2012" name="PLoS ONE">
        <title>A Deeply Branching Thermophilic Bacterium with an Ancient Acetyl-CoA Pathway Dominates a Subsurface Ecosystem.</title>
        <authorList>
            <person name="Takami H."/>
            <person name="Noguchi H."/>
            <person name="Takaki Y."/>
            <person name="Uchiyama I."/>
            <person name="Toyoda A."/>
            <person name="Nishi S."/>
            <person name="Chee G.-J."/>
            <person name="Arai W."/>
            <person name="Nunoura T."/>
            <person name="Itoh T."/>
            <person name="Hattori M."/>
            <person name="Takai K."/>
        </authorList>
    </citation>
    <scope>NUCLEOTIDE SEQUENCE</scope>
</reference>
<feature type="domain" description="Right handed beta helix" evidence="2">
    <location>
        <begin position="701"/>
        <end position="854"/>
    </location>
</feature>
<dbReference type="EMBL" id="AP011803">
    <property type="protein sequence ID" value="BAL59679.1"/>
    <property type="molecule type" value="Genomic_DNA"/>
</dbReference>
<dbReference type="InterPro" id="IPR039448">
    <property type="entry name" value="Beta_helix"/>
</dbReference>
<dbReference type="Gene3D" id="2.160.20.10">
    <property type="entry name" value="Single-stranded right-handed beta-helix, Pectin lyase-like"/>
    <property type="match status" value="3"/>
</dbReference>
<name>H5SVQ0_ACEAU</name>
<evidence type="ECO:0000313" key="3">
    <source>
        <dbReference type="EMBL" id="BAL59679.1"/>
    </source>
</evidence>
<dbReference type="SMART" id="SM00710">
    <property type="entry name" value="PbH1"/>
    <property type="match status" value="13"/>
</dbReference>
<dbReference type="InterPro" id="IPR051550">
    <property type="entry name" value="SCF-Subunits/Alg-Epimerases"/>
</dbReference>
<feature type="domain" description="Right handed beta helix" evidence="2">
    <location>
        <begin position="189"/>
        <end position="301"/>
    </location>
</feature>
<dbReference type="PROSITE" id="PS50890">
    <property type="entry name" value="PUA"/>
    <property type="match status" value="1"/>
</dbReference>
<protein>
    <recommendedName>
        <fullName evidence="2">Right handed beta helix domain-containing protein</fullName>
    </recommendedName>
</protein>
<dbReference type="AlphaFoldDB" id="H5SVQ0"/>
<gene>
    <name evidence="3" type="ORF">HGMM_OP4C315</name>
</gene>
<accession>H5SVQ0</accession>
<organism evidence="3">
    <name type="scientific">Acetithermum autotrophicum</name>
    <dbReference type="NCBI Taxonomy" id="1446466"/>
    <lineage>
        <taxon>Bacteria</taxon>
        <taxon>Candidatus Bipolaricaulota</taxon>
        <taxon>Candidatus Acetithermum</taxon>
    </lineage>
</organism>
<keyword evidence="1" id="KW-0677">Repeat</keyword>
<dbReference type="InterPro" id="IPR006626">
    <property type="entry name" value="PbH1"/>
</dbReference>
<dbReference type="InterPro" id="IPR012334">
    <property type="entry name" value="Pectin_lyas_fold"/>
</dbReference>
<dbReference type="PANTHER" id="PTHR22990">
    <property type="entry name" value="F-BOX ONLY PROTEIN"/>
    <property type="match status" value="1"/>
</dbReference>
<reference evidence="3" key="1">
    <citation type="journal article" date="2005" name="Environ. Microbiol.">
        <title>Genetic and functional properties of uncultivated thermophilic crenarchaeotes from a subsurface gold mine as revealed by analysis of genome fragments.</title>
        <authorList>
            <person name="Nunoura T."/>
            <person name="Hirayama H."/>
            <person name="Takami H."/>
            <person name="Oida H."/>
            <person name="Nishi S."/>
            <person name="Shimamura S."/>
            <person name="Suzuki Y."/>
            <person name="Inagaki F."/>
            <person name="Takai K."/>
            <person name="Nealson K.H."/>
            <person name="Horikoshi K."/>
        </authorList>
    </citation>
    <scope>NUCLEOTIDE SEQUENCE</scope>
</reference>
<dbReference type="Pfam" id="PF13229">
    <property type="entry name" value="Beta_helix"/>
    <property type="match status" value="2"/>
</dbReference>
<evidence type="ECO:0000256" key="1">
    <source>
        <dbReference type="ARBA" id="ARBA00022737"/>
    </source>
</evidence>
<dbReference type="PANTHER" id="PTHR22990:SF15">
    <property type="entry name" value="F-BOX ONLY PROTEIN 10"/>
    <property type="match status" value="1"/>
</dbReference>